<dbReference type="SUPFAM" id="SSF55073">
    <property type="entry name" value="Nucleotide cyclase"/>
    <property type="match status" value="1"/>
</dbReference>
<dbReference type="InterPro" id="IPR035919">
    <property type="entry name" value="EAL_sf"/>
</dbReference>
<dbReference type="Gene3D" id="3.20.20.450">
    <property type="entry name" value="EAL domain"/>
    <property type="match status" value="1"/>
</dbReference>
<protein>
    <submittedName>
        <fullName evidence="5">PAS domain S-box-containing protein/diguanylate cyclase (GGDEF) domain-containing protein</fullName>
    </submittedName>
</protein>
<dbReference type="Pfam" id="PF00563">
    <property type="entry name" value="EAL"/>
    <property type="match status" value="1"/>
</dbReference>
<dbReference type="InterPro" id="IPR000700">
    <property type="entry name" value="PAS-assoc_C"/>
</dbReference>
<evidence type="ECO:0000259" key="4">
    <source>
        <dbReference type="PROSITE" id="PS50887"/>
    </source>
</evidence>
<dbReference type="CDD" id="cd01948">
    <property type="entry name" value="EAL"/>
    <property type="match status" value="1"/>
</dbReference>
<dbReference type="NCBIfam" id="TIGR00254">
    <property type="entry name" value="GGDEF"/>
    <property type="match status" value="1"/>
</dbReference>
<organism evidence="5 6">
    <name type="scientific">Clostridium acidisoli DSM 12555</name>
    <dbReference type="NCBI Taxonomy" id="1121291"/>
    <lineage>
        <taxon>Bacteria</taxon>
        <taxon>Bacillati</taxon>
        <taxon>Bacillota</taxon>
        <taxon>Clostridia</taxon>
        <taxon>Eubacteriales</taxon>
        <taxon>Clostridiaceae</taxon>
        <taxon>Clostridium</taxon>
    </lineage>
</organism>
<dbReference type="InterPro" id="IPR043128">
    <property type="entry name" value="Rev_trsase/Diguanyl_cyclase"/>
</dbReference>
<dbReference type="AlphaFoldDB" id="A0A1W1XN01"/>
<dbReference type="Pfam" id="PF08447">
    <property type="entry name" value="PAS_3"/>
    <property type="match status" value="1"/>
</dbReference>
<dbReference type="Gene3D" id="3.30.70.270">
    <property type="match status" value="1"/>
</dbReference>
<sequence length="591" mass="68046">MYFCVNYHVVISSILLIIEGRCYIMYKYDFKTYDRALESVNDVIWEINVTSNEFFLDDRILKITGYTPDNFTSIQNFIEKLSLEKDKIPALVDFDNYICSRSHFYQSSFRIKTKNAEIKWILIKGKMFNDSNSNSTLISGSISDITEIKKLQSEISYVSNYDSLTGLPNRTFFFSMLNNSLIHAKIENKKLALLFIDLDNFKFINDTNGHNYGDHLLKVFAQLITSLFSEHGKVARIGGDEFVLLIYDFKTLDEIQNICNIMQHYLVSPFEILDKWIYVTASIGIATFPSDSSSPSELVNFADFAMFQSKLRGKNKYTFFRKDISDFYLRQSQIENELKNSITNKEFSIFYQPQINSNNNKITGVEALIRWKSAKLGNIAPSEFIPIAEKNGFIVKLGDWILNKVLSDVCIWQQQKFSFGTVSINISPIQIKETNFKEDLINACTKYKVSPNLLEIEITEGTLIEIYDDKIETLNDIIKSGIHIAIDDFGTGYSSLNYLTNLPVNTLKIDKSFIDNIKDDKNKAVIKSIVFLSNALNYKIVTEGVETKEQIDLLRDLGCNIIQGYYFSKPLPQSEFMKMLNKSKDWSEYFG</sequence>
<feature type="domain" description="PAS" evidence="1">
    <location>
        <begin position="29"/>
        <end position="71"/>
    </location>
</feature>
<dbReference type="InterPro" id="IPR035965">
    <property type="entry name" value="PAS-like_dom_sf"/>
</dbReference>
<dbReference type="InterPro" id="IPR000160">
    <property type="entry name" value="GGDEF_dom"/>
</dbReference>
<evidence type="ECO:0000313" key="5">
    <source>
        <dbReference type="EMBL" id="SMC25369.1"/>
    </source>
</evidence>
<evidence type="ECO:0000259" key="1">
    <source>
        <dbReference type="PROSITE" id="PS50112"/>
    </source>
</evidence>
<dbReference type="SMART" id="SM00052">
    <property type="entry name" value="EAL"/>
    <property type="match status" value="1"/>
</dbReference>
<dbReference type="CDD" id="cd01949">
    <property type="entry name" value="GGDEF"/>
    <property type="match status" value="1"/>
</dbReference>
<gene>
    <name evidence="5" type="ORF">SAMN02745134_02430</name>
</gene>
<dbReference type="CDD" id="cd00130">
    <property type="entry name" value="PAS"/>
    <property type="match status" value="1"/>
</dbReference>
<evidence type="ECO:0000313" key="6">
    <source>
        <dbReference type="Proteomes" id="UP000192468"/>
    </source>
</evidence>
<dbReference type="PANTHER" id="PTHR44757">
    <property type="entry name" value="DIGUANYLATE CYCLASE DGCP"/>
    <property type="match status" value="1"/>
</dbReference>
<dbReference type="PROSITE" id="PS50883">
    <property type="entry name" value="EAL"/>
    <property type="match status" value="1"/>
</dbReference>
<feature type="domain" description="EAL" evidence="3">
    <location>
        <begin position="331"/>
        <end position="584"/>
    </location>
</feature>
<dbReference type="InterPro" id="IPR000014">
    <property type="entry name" value="PAS"/>
</dbReference>
<dbReference type="InterPro" id="IPR052155">
    <property type="entry name" value="Biofilm_reg_signaling"/>
</dbReference>
<dbReference type="Pfam" id="PF00990">
    <property type="entry name" value="GGDEF"/>
    <property type="match status" value="1"/>
</dbReference>
<dbReference type="STRING" id="1121291.SAMN02745134_02430"/>
<evidence type="ECO:0000259" key="2">
    <source>
        <dbReference type="PROSITE" id="PS50113"/>
    </source>
</evidence>
<keyword evidence="6" id="KW-1185">Reference proteome</keyword>
<dbReference type="PANTHER" id="PTHR44757:SF2">
    <property type="entry name" value="BIOFILM ARCHITECTURE MAINTENANCE PROTEIN MBAA"/>
    <property type="match status" value="1"/>
</dbReference>
<dbReference type="Proteomes" id="UP000192468">
    <property type="component" value="Unassembled WGS sequence"/>
</dbReference>
<dbReference type="SUPFAM" id="SSF141868">
    <property type="entry name" value="EAL domain-like"/>
    <property type="match status" value="1"/>
</dbReference>
<feature type="domain" description="PAC" evidence="2">
    <location>
        <begin position="105"/>
        <end position="157"/>
    </location>
</feature>
<dbReference type="PROSITE" id="PS50112">
    <property type="entry name" value="PAS"/>
    <property type="match status" value="1"/>
</dbReference>
<dbReference type="InterPro" id="IPR029787">
    <property type="entry name" value="Nucleotide_cyclase"/>
</dbReference>
<dbReference type="InterPro" id="IPR013655">
    <property type="entry name" value="PAS_fold_3"/>
</dbReference>
<dbReference type="EMBL" id="FWXH01000009">
    <property type="protein sequence ID" value="SMC25369.1"/>
    <property type="molecule type" value="Genomic_DNA"/>
</dbReference>
<name>A0A1W1XN01_9CLOT</name>
<dbReference type="Gene3D" id="3.30.450.20">
    <property type="entry name" value="PAS domain"/>
    <property type="match status" value="1"/>
</dbReference>
<dbReference type="InterPro" id="IPR001633">
    <property type="entry name" value="EAL_dom"/>
</dbReference>
<evidence type="ECO:0000259" key="3">
    <source>
        <dbReference type="PROSITE" id="PS50883"/>
    </source>
</evidence>
<dbReference type="SUPFAM" id="SSF55785">
    <property type="entry name" value="PYP-like sensor domain (PAS domain)"/>
    <property type="match status" value="1"/>
</dbReference>
<proteinExistence type="predicted"/>
<dbReference type="SMART" id="SM00267">
    <property type="entry name" value="GGDEF"/>
    <property type="match status" value="1"/>
</dbReference>
<dbReference type="PROSITE" id="PS50887">
    <property type="entry name" value="GGDEF"/>
    <property type="match status" value="1"/>
</dbReference>
<dbReference type="NCBIfam" id="TIGR00229">
    <property type="entry name" value="sensory_box"/>
    <property type="match status" value="1"/>
</dbReference>
<reference evidence="5 6" key="1">
    <citation type="submission" date="2017-04" db="EMBL/GenBank/DDBJ databases">
        <authorList>
            <person name="Afonso C.L."/>
            <person name="Miller P.J."/>
            <person name="Scott M.A."/>
            <person name="Spackman E."/>
            <person name="Goraichik I."/>
            <person name="Dimitrov K.M."/>
            <person name="Suarez D.L."/>
            <person name="Swayne D.E."/>
        </authorList>
    </citation>
    <scope>NUCLEOTIDE SEQUENCE [LARGE SCALE GENOMIC DNA]</scope>
    <source>
        <strain evidence="5 6">DSM 12555</strain>
    </source>
</reference>
<feature type="domain" description="GGDEF" evidence="4">
    <location>
        <begin position="189"/>
        <end position="322"/>
    </location>
</feature>
<dbReference type="PROSITE" id="PS50113">
    <property type="entry name" value="PAC"/>
    <property type="match status" value="1"/>
</dbReference>
<accession>A0A1W1XN01</accession>